<evidence type="ECO:0000256" key="9">
    <source>
        <dbReference type="ARBA" id="ARBA00023239"/>
    </source>
</evidence>
<keyword evidence="7" id="KW-0210">Decarboxylase</keyword>
<evidence type="ECO:0000256" key="1">
    <source>
        <dbReference type="ARBA" id="ARBA00004742"/>
    </source>
</evidence>
<dbReference type="InterPro" id="IPR015994">
    <property type="entry name" value="PEPCK_ATP_CS"/>
</dbReference>
<dbReference type="HAMAP" id="MF_00453">
    <property type="entry name" value="PEPCK_ATP"/>
    <property type="match status" value="1"/>
</dbReference>
<evidence type="ECO:0000256" key="8">
    <source>
        <dbReference type="ARBA" id="ARBA00022840"/>
    </source>
</evidence>
<dbReference type="GO" id="GO:0006094">
    <property type="term" value="P:gluconeogenesis"/>
    <property type="evidence" value="ECO:0007669"/>
    <property type="project" value="UniProtKB-UniPathway"/>
</dbReference>
<comment type="similarity">
    <text evidence="2">Belongs to the phosphoenolpyruvate carboxykinase (ATP) family.</text>
</comment>
<dbReference type="SUPFAM" id="SSF53795">
    <property type="entry name" value="PEP carboxykinase-like"/>
    <property type="match status" value="1"/>
</dbReference>
<feature type="region of interest" description="Disordered" evidence="11">
    <location>
        <begin position="712"/>
        <end position="743"/>
    </location>
</feature>
<gene>
    <name evidence="12" type="ORF">FIBSPDRAFT_901259</name>
</gene>
<keyword evidence="5" id="KW-0312">Gluconeogenesis</keyword>
<name>A0A165XDR2_9AGAM</name>
<sequence>MAPHQTPYVTPHILHKNYAQAHDAESQVNTSEFPTPSPMISSNGIVHRIVDMIGKDLDYFSQAGFDMEKIYLKRNAPVAQLYEDAIRNEGAIISSSGALINFSGKKTGRSPKDKRIVYEETSKDDIWWGSVNIKMDEHTFEINRERAIDYLNTRDNVYVFDGYAGWDPKYRIKVRVICARAYHALFMNNMLIRPTAAELADFGEPDFIIYNAGQFPANRFTKGMSSTTSVEINFKRMEMVILGTEYAGEMKKGVFSVMHYLQPIKFGQLSLHSSANVGIKDGDVTLFFGLSGTGKTTLSADPARLLIGDDEHVWSDTGVFNIEGGCYAKTINLSAEKEPEIFNAIRFGSILENVVYNPVNREPDYEDVGITENTRCAYPIEFIPNAKIPCVVDRQPSNIIMLTCDAFGVLPPVSKLTPQQASYHFLAGYTSKTPGTEDGVLEPIPTFSTCYSAPFIVLHPGRYAEMLAERMSKHNVDCWLVNTGWTGGKYGHTGKRCALKYTRAIVDAIHSGELAKATFENFETFNLSVPTHLEGVPREILNPGLAWPDKEAFGRELRKLAGMFGKAFALYEKDVAQDVRMAGPRICRGYGDGLAARRWGQGHKDDIDVHKWGLFSNTGPEAASSRRFQSRYVHPIENFPDPTAVQSEFSFQSLRPSSQVHLPSPHSPPLRWRPILKHTSFLPSIMPISKKARVRSPSRPSLIQKADLRPSPKIQREHKAADKAGTRVQIKPNGNPVKAPKPTSICQQCRKEIVNTNLIQLEQHADTHTADWPKEKCWPNDFKA</sequence>
<dbReference type="CDD" id="cd00484">
    <property type="entry name" value="PEPCK_ATP"/>
    <property type="match status" value="1"/>
</dbReference>
<accession>A0A165XDR2</accession>
<evidence type="ECO:0000313" key="13">
    <source>
        <dbReference type="Proteomes" id="UP000076532"/>
    </source>
</evidence>
<dbReference type="EC" id="4.1.1.49" evidence="3"/>
<dbReference type="InterPro" id="IPR008210">
    <property type="entry name" value="PEP_carboxykinase_N"/>
</dbReference>
<dbReference type="NCBIfam" id="TIGR00224">
    <property type="entry name" value="pckA"/>
    <property type="match status" value="1"/>
</dbReference>
<keyword evidence="9" id="KW-0456">Lyase</keyword>
<evidence type="ECO:0000256" key="10">
    <source>
        <dbReference type="ARBA" id="ARBA00047371"/>
    </source>
</evidence>
<dbReference type="InterPro" id="IPR013035">
    <property type="entry name" value="PEP_carboxykinase_C"/>
</dbReference>
<dbReference type="Gene3D" id="2.170.8.10">
    <property type="entry name" value="Phosphoenolpyruvate Carboxykinase, domain 2"/>
    <property type="match status" value="1"/>
</dbReference>
<dbReference type="Gene3D" id="3.90.228.20">
    <property type="match status" value="1"/>
</dbReference>
<keyword evidence="13" id="KW-1185">Reference proteome</keyword>
<dbReference type="UniPathway" id="UPA00138"/>
<dbReference type="EMBL" id="KV417721">
    <property type="protein sequence ID" value="KZP08444.1"/>
    <property type="molecule type" value="Genomic_DNA"/>
</dbReference>
<keyword evidence="6" id="KW-0547">Nucleotide-binding</keyword>
<dbReference type="Proteomes" id="UP000076532">
    <property type="component" value="Unassembled WGS sequence"/>
</dbReference>
<protein>
    <recommendedName>
        <fullName evidence="4">Phosphoenolpyruvate carboxykinase (ATP)</fullName>
        <ecNumber evidence="3">4.1.1.49</ecNumber>
    </recommendedName>
</protein>
<dbReference type="GO" id="GO:0005524">
    <property type="term" value="F:ATP binding"/>
    <property type="evidence" value="ECO:0007669"/>
    <property type="project" value="UniProtKB-KW"/>
</dbReference>
<dbReference type="PANTHER" id="PTHR30031">
    <property type="entry name" value="PHOSPHOENOLPYRUVATE CARBOXYKINASE ATP"/>
    <property type="match status" value="1"/>
</dbReference>
<feature type="compositionally biased region" description="Basic and acidic residues" evidence="11">
    <location>
        <begin position="712"/>
        <end position="725"/>
    </location>
</feature>
<evidence type="ECO:0000313" key="12">
    <source>
        <dbReference type="EMBL" id="KZP08444.1"/>
    </source>
</evidence>
<evidence type="ECO:0000256" key="5">
    <source>
        <dbReference type="ARBA" id="ARBA00022432"/>
    </source>
</evidence>
<reference evidence="12 13" key="1">
    <citation type="journal article" date="2016" name="Mol. Biol. Evol.">
        <title>Comparative Genomics of Early-Diverging Mushroom-Forming Fungi Provides Insights into the Origins of Lignocellulose Decay Capabilities.</title>
        <authorList>
            <person name="Nagy L.G."/>
            <person name="Riley R."/>
            <person name="Tritt A."/>
            <person name="Adam C."/>
            <person name="Daum C."/>
            <person name="Floudas D."/>
            <person name="Sun H."/>
            <person name="Yadav J.S."/>
            <person name="Pangilinan J."/>
            <person name="Larsson K.H."/>
            <person name="Matsuura K."/>
            <person name="Barry K."/>
            <person name="Labutti K."/>
            <person name="Kuo R."/>
            <person name="Ohm R.A."/>
            <person name="Bhattacharya S.S."/>
            <person name="Shirouzu T."/>
            <person name="Yoshinaga Y."/>
            <person name="Martin F.M."/>
            <person name="Grigoriev I.V."/>
            <person name="Hibbett D.S."/>
        </authorList>
    </citation>
    <scope>NUCLEOTIDE SEQUENCE [LARGE SCALE GENOMIC DNA]</scope>
    <source>
        <strain evidence="12 13">CBS 109695</strain>
    </source>
</reference>
<evidence type="ECO:0000256" key="3">
    <source>
        <dbReference type="ARBA" id="ARBA00012363"/>
    </source>
</evidence>
<dbReference type="FunFam" id="2.170.8.10:FF:000001">
    <property type="entry name" value="Phosphoenolpyruvate carboxykinase (ATP)"/>
    <property type="match status" value="1"/>
</dbReference>
<comment type="pathway">
    <text evidence="1">Carbohydrate biosynthesis; gluconeogenesis.</text>
</comment>
<keyword evidence="8" id="KW-0067">ATP-binding</keyword>
<evidence type="ECO:0000256" key="7">
    <source>
        <dbReference type="ARBA" id="ARBA00022793"/>
    </source>
</evidence>
<evidence type="ECO:0000256" key="2">
    <source>
        <dbReference type="ARBA" id="ARBA00006052"/>
    </source>
</evidence>
<dbReference type="InterPro" id="IPR001272">
    <property type="entry name" value="PEP_carboxykinase_ATP"/>
</dbReference>
<dbReference type="NCBIfam" id="NF006821">
    <property type="entry name" value="PRK09344.1-3"/>
    <property type="match status" value="1"/>
</dbReference>
<evidence type="ECO:0000256" key="6">
    <source>
        <dbReference type="ARBA" id="ARBA00022741"/>
    </source>
</evidence>
<dbReference type="GO" id="GO:0004612">
    <property type="term" value="F:phosphoenolpyruvate carboxykinase (ATP) activity"/>
    <property type="evidence" value="ECO:0007669"/>
    <property type="project" value="UniProtKB-EC"/>
</dbReference>
<evidence type="ECO:0000256" key="11">
    <source>
        <dbReference type="SAM" id="MobiDB-lite"/>
    </source>
</evidence>
<comment type="catalytic activity">
    <reaction evidence="10">
        <text>oxaloacetate + ATP = phosphoenolpyruvate + ADP + CO2</text>
        <dbReference type="Rhea" id="RHEA:18617"/>
        <dbReference type="ChEBI" id="CHEBI:16452"/>
        <dbReference type="ChEBI" id="CHEBI:16526"/>
        <dbReference type="ChEBI" id="CHEBI:30616"/>
        <dbReference type="ChEBI" id="CHEBI:58702"/>
        <dbReference type="ChEBI" id="CHEBI:456216"/>
        <dbReference type="EC" id="4.1.1.49"/>
    </reaction>
</comment>
<organism evidence="12 13">
    <name type="scientific">Athelia psychrophila</name>
    <dbReference type="NCBI Taxonomy" id="1759441"/>
    <lineage>
        <taxon>Eukaryota</taxon>
        <taxon>Fungi</taxon>
        <taxon>Dikarya</taxon>
        <taxon>Basidiomycota</taxon>
        <taxon>Agaricomycotina</taxon>
        <taxon>Agaricomycetes</taxon>
        <taxon>Agaricomycetidae</taxon>
        <taxon>Atheliales</taxon>
        <taxon>Atheliaceae</taxon>
        <taxon>Athelia</taxon>
    </lineage>
</organism>
<dbReference type="Gene3D" id="3.40.449.10">
    <property type="entry name" value="Phosphoenolpyruvate Carboxykinase, domain 1"/>
    <property type="match status" value="1"/>
</dbReference>
<evidence type="ECO:0000256" key="4">
    <source>
        <dbReference type="ARBA" id="ARBA00021932"/>
    </source>
</evidence>
<dbReference type="OrthoDB" id="184182at2759"/>
<dbReference type="PROSITE" id="PS00532">
    <property type="entry name" value="PEPCK_ATP"/>
    <property type="match status" value="1"/>
</dbReference>
<dbReference type="NCBIfam" id="NF006820">
    <property type="entry name" value="PRK09344.1-2"/>
    <property type="match status" value="1"/>
</dbReference>
<dbReference type="GO" id="GO:0005829">
    <property type="term" value="C:cytosol"/>
    <property type="evidence" value="ECO:0007669"/>
    <property type="project" value="TreeGrafter"/>
</dbReference>
<dbReference type="PANTHER" id="PTHR30031:SF0">
    <property type="entry name" value="PHOSPHOENOLPYRUVATE CARBOXYKINASE (ATP)"/>
    <property type="match status" value="1"/>
</dbReference>
<dbReference type="SUPFAM" id="SSF68923">
    <property type="entry name" value="PEP carboxykinase N-terminal domain"/>
    <property type="match status" value="1"/>
</dbReference>
<dbReference type="AlphaFoldDB" id="A0A165XDR2"/>
<dbReference type="STRING" id="436010.A0A165XDR2"/>
<proteinExistence type="inferred from homology"/>
<dbReference type="FunFam" id="3.40.449.10:FF:000002">
    <property type="entry name" value="Phosphoenolpyruvate carboxykinase [ATP]"/>
    <property type="match status" value="1"/>
</dbReference>
<dbReference type="Pfam" id="PF01293">
    <property type="entry name" value="PEPCK_ATP"/>
    <property type="match status" value="1"/>
</dbReference>